<reference evidence="1" key="2">
    <citation type="journal article" date="2015" name="Data Brief">
        <title>Shoot transcriptome of the giant reed, Arundo donax.</title>
        <authorList>
            <person name="Barrero R.A."/>
            <person name="Guerrero F.D."/>
            <person name="Moolhuijzen P."/>
            <person name="Goolsby J.A."/>
            <person name="Tidwell J."/>
            <person name="Bellgard S.E."/>
            <person name="Bellgard M.I."/>
        </authorList>
    </citation>
    <scope>NUCLEOTIDE SEQUENCE</scope>
    <source>
        <tissue evidence="1">Shoot tissue taken approximately 20 cm above the soil surface</tissue>
    </source>
</reference>
<protein>
    <submittedName>
        <fullName evidence="1">Uncharacterized protein</fullName>
    </submittedName>
</protein>
<evidence type="ECO:0000313" key="1">
    <source>
        <dbReference type="EMBL" id="JAD26520.1"/>
    </source>
</evidence>
<accession>A0A0A8YN27</accession>
<dbReference type="AlphaFoldDB" id="A0A0A8YN27"/>
<reference evidence="1" key="1">
    <citation type="submission" date="2014-09" db="EMBL/GenBank/DDBJ databases">
        <authorList>
            <person name="Magalhaes I.L.F."/>
            <person name="Oliveira U."/>
            <person name="Santos F.R."/>
            <person name="Vidigal T.H.D.A."/>
            <person name="Brescovit A.D."/>
            <person name="Santos A.J."/>
        </authorList>
    </citation>
    <scope>NUCLEOTIDE SEQUENCE</scope>
    <source>
        <tissue evidence="1">Shoot tissue taken approximately 20 cm above the soil surface</tissue>
    </source>
</reference>
<name>A0A0A8YN27_ARUDO</name>
<dbReference type="EMBL" id="GBRH01271375">
    <property type="protein sequence ID" value="JAD26520.1"/>
    <property type="molecule type" value="Transcribed_RNA"/>
</dbReference>
<proteinExistence type="predicted"/>
<sequence length="31" mass="3353">MLDAISAYIGKSAFCNMFLLEVLVSCLLEGT</sequence>
<organism evidence="1">
    <name type="scientific">Arundo donax</name>
    <name type="common">Giant reed</name>
    <name type="synonym">Donax arundinaceus</name>
    <dbReference type="NCBI Taxonomy" id="35708"/>
    <lineage>
        <taxon>Eukaryota</taxon>
        <taxon>Viridiplantae</taxon>
        <taxon>Streptophyta</taxon>
        <taxon>Embryophyta</taxon>
        <taxon>Tracheophyta</taxon>
        <taxon>Spermatophyta</taxon>
        <taxon>Magnoliopsida</taxon>
        <taxon>Liliopsida</taxon>
        <taxon>Poales</taxon>
        <taxon>Poaceae</taxon>
        <taxon>PACMAD clade</taxon>
        <taxon>Arundinoideae</taxon>
        <taxon>Arundineae</taxon>
        <taxon>Arundo</taxon>
    </lineage>
</organism>